<dbReference type="InterPro" id="IPR011008">
    <property type="entry name" value="Dimeric_a/b-barrel"/>
</dbReference>
<evidence type="ECO:0000259" key="3">
    <source>
        <dbReference type="Pfam" id="PF03795"/>
    </source>
</evidence>
<accession>A0A848HK36</accession>
<comment type="similarity">
    <text evidence="1">Belongs to the YciI family.</text>
</comment>
<feature type="domain" description="YCII-related" evidence="3">
    <location>
        <begin position="47"/>
        <end position="117"/>
    </location>
</feature>
<dbReference type="Proteomes" id="UP000583752">
    <property type="component" value="Unassembled WGS sequence"/>
</dbReference>
<proteinExistence type="inferred from homology"/>
<dbReference type="SUPFAM" id="SSF54909">
    <property type="entry name" value="Dimeric alpha+beta barrel"/>
    <property type="match status" value="1"/>
</dbReference>
<gene>
    <name evidence="4" type="ORF">HHL21_05545</name>
</gene>
<name>A0A848HK36_9BURK</name>
<evidence type="ECO:0000313" key="4">
    <source>
        <dbReference type="EMBL" id="NML60560.1"/>
    </source>
</evidence>
<comment type="caution">
    <text evidence="4">The sequence shown here is derived from an EMBL/GenBank/DDBJ whole genome shotgun (WGS) entry which is preliminary data.</text>
</comment>
<evidence type="ECO:0000256" key="1">
    <source>
        <dbReference type="ARBA" id="ARBA00007689"/>
    </source>
</evidence>
<reference evidence="4 5" key="1">
    <citation type="submission" date="2020-04" db="EMBL/GenBank/DDBJ databases">
        <title>Massilia sp. RP-1-19 isolated from soil.</title>
        <authorList>
            <person name="Dahal R.H."/>
        </authorList>
    </citation>
    <scope>NUCLEOTIDE SEQUENCE [LARGE SCALE GENOMIC DNA]</scope>
    <source>
        <strain evidence="4 5">RP-1-19</strain>
    </source>
</reference>
<dbReference type="InterPro" id="IPR005545">
    <property type="entry name" value="YCII"/>
</dbReference>
<organism evidence="4 5">
    <name type="scientific">Massilia polaris</name>
    <dbReference type="NCBI Taxonomy" id="2728846"/>
    <lineage>
        <taxon>Bacteria</taxon>
        <taxon>Pseudomonadati</taxon>
        <taxon>Pseudomonadota</taxon>
        <taxon>Betaproteobacteria</taxon>
        <taxon>Burkholderiales</taxon>
        <taxon>Oxalobacteraceae</taxon>
        <taxon>Telluria group</taxon>
        <taxon>Massilia</taxon>
    </lineage>
</organism>
<protein>
    <recommendedName>
        <fullName evidence="3">YCII-related domain-containing protein</fullName>
    </recommendedName>
</protein>
<evidence type="ECO:0000256" key="2">
    <source>
        <dbReference type="SAM" id="SignalP"/>
    </source>
</evidence>
<feature type="signal peptide" evidence="2">
    <location>
        <begin position="1"/>
        <end position="23"/>
    </location>
</feature>
<keyword evidence="5" id="KW-1185">Reference proteome</keyword>
<dbReference type="EMBL" id="JABBGG010000002">
    <property type="protein sequence ID" value="NML60560.1"/>
    <property type="molecule type" value="Genomic_DNA"/>
</dbReference>
<keyword evidence="2" id="KW-0732">Signal</keyword>
<sequence>MHRPKQLLAAALAAFLIAPAAIAATPVAAKPQQFLYMLRVAPHLHDEAKWSDKDKAATSRHFERLKKATAAGKVILAGRTTEQLDKTFGLVVFEAEDEKTARVFMETDPAVAAGVMTATLHPYSVALQRK</sequence>
<feature type="chain" id="PRO_5032399977" description="YCII-related domain-containing protein" evidence="2">
    <location>
        <begin position="24"/>
        <end position="130"/>
    </location>
</feature>
<dbReference type="Gene3D" id="3.30.70.1060">
    <property type="entry name" value="Dimeric alpha+beta barrel"/>
    <property type="match status" value="1"/>
</dbReference>
<dbReference type="RefSeq" id="WP_169464245.1">
    <property type="nucleotide sequence ID" value="NZ_JABBGG010000002.1"/>
</dbReference>
<dbReference type="Pfam" id="PF03795">
    <property type="entry name" value="YCII"/>
    <property type="match status" value="1"/>
</dbReference>
<evidence type="ECO:0000313" key="5">
    <source>
        <dbReference type="Proteomes" id="UP000583752"/>
    </source>
</evidence>
<dbReference type="AlphaFoldDB" id="A0A848HK36"/>